<dbReference type="Proteomes" id="UP000439903">
    <property type="component" value="Unassembled WGS sequence"/>
</dbReference>
<reference evidence="1 2" key="1">
    <citation type="journal article" date="2019" name="Environ. Microbiol.">
        <title>At the nexus of three kingdoms: the genome of the mycorrhizal fungus Gigaspora margarita provides insights into plant, endobacterial and fungal interactions.</title>
        <authorList>
            <person name="Venice F."/>
            <person name="Ghignone S."/>
            <person name="Salvioli di Fossalunga A."/>
            <person name="Amselem J."/>
            <person name="Novero M."/>
            <person name="Xianan X."/>
            <person name="Sedzielewska Toro K."/>
            <person name="Morin E."/>
            <person name="Lipzen A."/>
            <person name="Grigoriev I.V."/>
            <person name="Henrissat B."/>
            <person name="Martin F.M."/>
            <person name="Bonfante P."/>
        </authorList>
    </citation>
    <scope>NUCLEOTIDE SEQUENCE [LARGE SCALE GENOMIC DNA]</scope>
    <source>
        <strain evidence="1 2">BEG34</strain>
    </source>
</reference>
<accession>A0A8H3XKA9</accession>
<sequence length="87" mass="10267">MEFLKTKGRCFDGIRGLLKINFQIKRDLEQISDGINKDEYKNIESKSPNHQSDEKFPKDGLKQQFIRQYGLGCCYQNRMRTETDECV</sequence>
<dbReference type="EMBL" id="WTPW01000903">
    <property type="protein sequence ID" value="KAF0470348.1"/>
    <property type="molecule type" value="Genomic_DNA"/>
</dbReference>
<protein>
    <submittedName>
        <fullName evidence="1">Uncharacterized protein</fullName>
    </submittedName>
</protein>
<organism evidence="1 2">
    <name type="scientific">Gigaspora margarita</name>
    <dbReference type="NCBI Taxonomy" id="4874"/>
    <lineage>
        <taxon>Eukaryota</taxon>
        <taxon>Fungi</taxon>
        <taxon>Fungi incertae sedis</taxon>
        <taxon>Mucoromycota</taxon>
        <taxon>Glomeromycotina</taxon>
        <taxon>Glomeromycetes</taxon>
        <taxon>Diversisporales</taxon>
        <taxon>Gigasporaceae</taxon>
        <taxon>Gigaspora</taxon>
    </lineage>
</organism>
<evidence type="ECO:0000313" key="2">
    <source>
        <dbReference type="Proteomes" id="UP000439903"/>
    </source>
</evidence>
<name>A0A8H3XKA9_GIGMA</name>
<comment type="caution">
    <text evidence="1">The sequence shown here is derived from an EMBL/GenBank/DDBJ whole genome shotgun (WGS) entry which is preliminary data.</text>
</comment>
<proteinExistence type="predicted"/>
<gene>
    <name evidence="1" type="ORF">F8M41_025380</name>
</gene>
<evidence type="ECO:0000313" key="1">
    <source>
        <dbReference type="EMBL" id="KAF0470348.1"/>
    </source>
</evidence>
<dbReference type="AlphaFoldDB" id="A0A8H3XKA9"/>
<keyword evidence="2" id="KW-1185">Reference proteome</keyword>